<comment type="caution">
    <text evidence="2">The sequence shown here is derived from an EMBL/GenBank/DDBJ whole genome shotgun (WGS) entry which is preliminary data.</text>
</comment>
<dbReference type="Gene3D" id="3.40.50.2000">
    <property type="entry name" value="Glycogen Phosphorylase B"/>
    <property type="match status" value="1"/>
</dbReference>
<dbReference type="RefSeq" id="WP_177719305.1">
    <property type="nucleotide sequence ID" value="NZ_JACRSQ010000004.1"/>
</dbReference>
<protein>
    <recommendedName>
        <fullName evidence="4">Glycosyltransferase</fullName>
    </recommendedName>
</protein>
<evidence type="ECO:0000313" key="3">
    <source>
        <dbReference type="Proteomes" id="UP000657006"/>
    </source>
</evidence>
<evidence type="ECO:0000256" key="1">
    <source>
        <dbReference type="SAM" id="Phobius"/>
    </source>
</evidence>
<keyword evidence="1" id="KW-0812">Transmembrane</keyword>
<evidence type="ECO:0008006" key="4">
    <source>
        <dbReference type="Google" id="ProtNLM"/>
    </source>
</evidence>
<reference evidence="2" key="1">
    <citation type="submission" date="2020-08" db="EMBL/GenBank/DDBJ databases">
        <title>Genome public.</title>
        <authorList>
            <person name="Liu C."/>
            <person name="Sun Q."/>
        </authorList>
    </citation>
    <scope>NUCLEOTIDE SEQUENCE</scope>
    <source>
        <strain evidence="2">NSJ-32</strain>
    </source>
</reference>
<organism evidence="2 3">
    <name type="scientific">Bianquea renquensis</name>
    <dbReference type="NCBI Taxonomy" id="2763661"/>
    <lineage>
        <taxon>Bacteria</taxon>
        <taxon>Bacillati</taxon>
        <taxon>Bacillota</taxon>
        <taxon>Clostridia</taxon>
        <taxon>Eubacteriales</taxon>
        <taxon>Bianqueaceae</taxon>
        <taxon>Bianquea</taxon>
    </lineage>
</organism>
<dbReference type="SUPFAM" id="SSF53756">
    <property type="entry name" value="UDP-Glycosyltransferase/glycogen phosphorylase"/>
    <property type="match status" value="1"/>
</dbReference>
<gene>
    <name evidence="2" type="ORF">H8730_04095</name>
</gene>
<feature type="transmembrane region" description="Helical" evidence="1">
    <location>
        <begin position="170"/>
        <end position="189"/>
    </location>
</feature>
<evidence type="ECO:0000313" key="2">
    <source>
        <dbReference type="EMBL" id="MBC8542727.1"/>
    </source>
</evidence>
<dbReference type="AlphaFoldDB" id="A0A926DRZ1"/>
<dbReference type="EMBL" id="JACRSQ010000004">
    <property type="protein sequence ID" value="MBC8542727.1"/>
    <property type="molecule type" value="Genomic_DNA"/>
</dbReference>
<keyword evidence="1" id="KW-1133">Transmembrane helix</keyword>
<name>A0A926DRZ1_9FIRM</name>
<accession>A0A926DRZ1</accession>
<proteinExistence type="predicted"/>
<sequence>MAEAERASNIFHLSVSEYRRHIKILNQKKAKYVHIYTDYTHAMQVFTMLASTSGIIFLLEGVSVKASLLKEISVLSWEAFLKEANKNDGMYLKLYYGDPYSLSICFVFDFYLGTDNSYQPSLEFEYLFKTVPVDFSAYRIETCGNGIMIVFSHTASLERNKWRNKLRKHIILFLPVIGYGDLVIMLPLFREYFLSHKDYSVTIYSADQKVNTMVKHFFPSLSIEAVSLDFLDYRNKPVPLHYKQLSLLVQCVEQISHSGIYKEVILLKLDDSQMHMQSAYETFARSMHVYPNNALKLFQYPIADMPILDEVLWLRKTKRFVIGMQYQSDTVDMKGNRMKDWSDKNAKQFLRMCKQEQIGVINLVPITGKELIWDANADKVKIWDLLGIIAALDFVVCIDSVCGHIAGLVGTNNLRIWSSQSYYNQPAIYAYRPLRLNYTIYTGTNLADIPPKLVFTRLKEILHGKIILQKERFAMQGVDANQYALNMEEYCIKNKNI</sequence>
<keyword evidence="3" id="KW-1185">Reference proteome</keyword>
<dbReference type="Proteomes" id="UP000657006">
    <property type="component" value="Unassembled WGS sequence"/>
</dbReference>
<keyword evidence="1" id="KW-0472">Membrane</keyword>